<evidence type="ECO:0000256" key="1">
    <source>
        <dbReference type="ARBA" id="ARBA00023015"/>
    </source>
</evidence>
<evidence type="ECO:0000256" key="4">
    <source>
        <dbReference type="SAM" id="Phobius"/>
    </source>
</evidence>
<feature type="transmembrane region" description="Helical" evidence="4">
    <location>
        <begin position="20"/>
        <end position="41"/>
    </location>
</feature>
<gene>
    <name evidence="6" type="ORF">DQG23_25835</name>
</gene>
<dbReference type="InterPro" id="IPR041522">
    <property type="entry name" value="CdaR_GGDEF"/>
</dbReference>
<keyword evidence="1" id="KW-0805">Transcription regulation</keyword>
<sequence length="781" mass="88223">MGRRGIDSMAIFKSRVFLKMFISCVLILVFPVVVLGGVNYYNTSQIVNGQLLKMNMATVDRVRDSYDRMFRDLHDMTTMIGDLPWLTRITQMSSIDFDRIDVNDMTNIVKQLRVHKFSSPYIRNITVVLRKGDLVIDCDTTYDKAHYWNVKYTFDDSRFSGRQLDWSSLSATFINKLTIHYYGNTTDYSMLYARPVSATGATGGEPAALILVHLDESKMKEALDDYSIGENTMVYAMKPDGSDFFSEDTVASSPIAGLHIQNGDSGSGQAALGSERFHYYFTVSAYNGLRYAAVADTKSVMVQVDAIKRTTALLAVCSVLAGFALSYAAAASNYRPIRRLTERIKIPWLAGSDHNEFDRIEQGIRQLDSEREMLNRNLEEHLPIVRNNTLLRIVKGIEHGDELEQGLTKFGIMWDSSMFCVAVIESEAMDNMRSTEPFTENELDVAIVKGLQSYLADIGIYCDVVEFESSTYAAICYDGFAGTGILKKAVTDWIEQMRVRLSSRLELGFACGIGSVVHDAGDIHRSYKEALEALAYKFRQTQADVTMYEDIADQSKHNVAFSAEHELRLVQAAKTGDFIKTEVYIDELLRIHTDGQPLNRETAMYVLTKLLSAAVQASEELGMPWTDTLSYADLHRQRSYEEAVAYIKSVYRTLCQCVEGEKRYVNEKQAKLVVGYIDEHFASEDISLTLLSERFSCSGVYVSRLIKEYAGCNFVEYVNLKRIEKAKALLLSTDMLVKDIAFAVGYDHDITFRRIFKKYEEITPGEYREGLSRADGAQQLD</sequence>
<dbReference type="PROSITE" id="PS00041">
    <property type="entry name" value="HTH_ARAC_FAMILY_1"/>
    <property type="match status" value="1"/>
</dbReference>
<reference evidence="6 7" key="1">
    <citation type="journal article" date="2009" name="Int. J. Syst. Evol. Microbiol.">
        <title>Paenibacillus contaminans sp. nov., isolated from a contaminated laboratory plate.</title>
        <authorList>
            <person name="Chou J.H."/>
            <person name="Lee J.H."/>
            <person name="Lin M.C."/>
            <person name="Chang P.S."/>
            <person name="Arun A.B."/>
            <person name="Young C.C."/>
            <person name="Chen W.M."/>
        </authorList>
    </citation>
    <scope>NUCLEOTIDE SEQUENCE [LARGE SCALE GENOMIC DNA]</scope>
    <source>
        <strain evidence="6 7">CKOBP-6</strain>
    </source>
</reference>
<dbReference type="InterPro" id="IPR009057">
    <property type="entry name" value="Homeodomain-like_sf"/>
</dbReference>
<evidence type="ECO:0000313" key="6">
    <source>
        <dbReference type="EMBL" id="RAV17836.1"/>
    </source>
</evidence>
<dbReference type="Gene3D" id="1.10.10.60">
    <property type="entry name" value="Homeodomain-like"/>
    <property type="match status" value="2"/>
</dbReference>
<dbReference type="SUPFAM" id="SSF46689">
    <property type="entry name" value="Homeodomain-like"/>
    <property type="match status" value="1"/>
</dbReference>
<accession>A0A329MF37</accession>
<dbReference type="InterPro" id="IPR018062">
    <property type="entry name" value="HTH_AraC-typ_CS"/>
</dbReference>
<dbReference type="Pfam" id="PF12833">
    <property type="entry name" value="HTH_18"/>
    <property type="match status" value="1"/>
</dbReference>
<dbReference type="PANTHER" id="PTHR43280">
    <property type="entry name" value="ARAC-FAMILY TRANSCRIPTIONAL REGULATOR"/>
    <property type="match status" value="1"/>
</dbReference>
<dbReference type="GO" id="GO:0043565">
    <property type="term" value="F:sequence-specific DNA binding"/>
    <property type="evidence" value="ECO:0007669"/>
    <property type="project" value="InterPro"/>
</dbReference>
<name>A0A329MF37_9BACL</name>
<dbReference type="EMBL" id="QMFB01000017">
    <property type="protein sequence ID" value="RAV17836.1"/>
    <property type="molecule type" value="Genomic_DNA"/>
</dbReference>
<dbReference type="InterPro" id="IPR018060">
    <property type="entry name" value="HTH_AraC"/>
</dbReference>
<dbReference type="PANTHER" id="PTHR43280:SF28">
    <property type="entry name" value="HTH-TYPE TRANSCRIPTIONAL ACTIVATOR RHAS"/>
    <property type="match status" value="1"/>
</dbReference>
<keyword evidence="7" id="KW-1185">Reference proteome</keyword>
<keyword evidence="4" id="KW-0812">Transmembrane</keyword>
<evidence type="ECO:0000256" key="3">
    <source>
        <dbReference type="ARBA" id="ARBA00023163"/>
    </source>
</evidence>
<organism evidence="6 7">
    <name type="scientific">Paenibacillus contaminans</name>
    <dbReference type="NCBI Taxonomy" id="450362"/>
    <lineage>
        <taxon>Bacteria</taxon>
        <taxon>Bacillati</taxon>
        <taxon>Bacillota</taxon>
        <taxon>Bacilli</taxon>
        <taxon>Bacillales</taxon>
        <taxon>Paenibacillaceae</taxon>
        <taxon>Paenibacillus</taxon>
    </lineage>
</organism>
<keyword evidence="4" id="KW-1133">Transmembrane helix</keyword>
<dbReference type="PROSITE" id="PS01124">
    <property type="entry name" value="HTH_ARAC_FAMILY_2"/>
    <property type="match status" value="1"/>
</dbReference>
<evidence type="ECO:0000256" key="2">
    <source>
        <dbReference type="ARBA" id="ARBA00023125"/>
    </source>
</evidence>
<dbReference type="AlphaFoldDB" id="A0A329MF37"/>
<evidence type="ECO:0000259" key="5">
    <source>
        <dbReference type="PROSITE" id="PS01124"/>
    </source>
</evidence>
<keyword evidence="3" id="KW-0804">Transcription</keyword>
<keyword evidence="4" id="KW-0472">Membrane</keyword>
<dbReference type="SMART" id="SM00342">
    <property type="entry name" value="HTH_ARAC"/>
    <property type="match status" value="1"/>
</dbReference>
<dbReference type="GO" id="GO:0003700">
    <property type="term" value="F:DNA-binding transcription factor activity"/>
    <property type="evidence" value="ECO:0007669"/>
    <property type="project" value="InterPro"/>
</dbReference>
<evidence type="ECO:0000313" key="7">
    <source>
        <dbReference type="Proteomes" id="UP000250369"/>
    </source>
</evidence>
<comment type="caution">
    <text evidence="6">The sequence shown here is derived from an EMBL/GenBank/DDBJ whole genome shotgun (WGS) entry which is preliminary data.</text>
</comment>
<feature type="domain" description="HTH araC/xylS-type" evidence="5">
    <location>
        <begin position="671"/>
        <end position="770"/>
    </location>
</feature>
<protein>
    <recommendedName>
        <fullName evidence="5">HTH araC/xylS-type domain-containing protein</fullName>
    </recommendedName>
</protein>
<keyword evidence="2" id="KW-0238">DNA-binding</keyword>
<proteinExistence type="predicted"/>
<dbReference type="Proteomes" id="UP000250369">
    <property type="component" value="Unassembled WGS sequence"/>
</dbReference>
<dbReference type="Pfam" id="PF17853">
    <property type="entry name" value="GGDEF_2"/>
    <property type="match status" value="1"/>
</dbReference>